<evidence type="ECO:0000259" key="1">
    <source>
        <dbReference type="Pfam" id="PF18593"/>
    </source>
</evidence>
<keyword evidence="3" id="KW-1185">Reference proteome</keyword>
<dbReference type="InterPro" id="IPR041129">
    <property type="entry name" value="CdiI_2"/>
</dbReference>
<dbReference type="Proteomes" id="UP000722989">
    <property type="component" value="Unassembled WGS sequence"/>
</dbReference>
<evidence type="ECO:0000313" key="2">
    <source>
        <dbReference type="EMBL" id="NJC68415.1"/>
    </source>
</evidence>
<reference evidence="2 3" key="1">
    <citation type="submission" date="2020-03" db="EMBL/GenBank/DDBJ databases">
        <title>WGS of the type strain of Planosporangium spp.</title>
        <authorList>
            <person name="Thawai C."/>
        </authorList>
    </citation>
    <scope>NUCLEOTIDE SEQUENCE [LARGE SCALE GENOMIC DNA]</scope>
    <source>
        <strain evidence="2 3">TBRC 5610</strain>
    </source>
</reference>
<organism evidence="2 3">
    <name type="scientific">Planosporangium thailandense</name>
    <dbReference type="NCBI Taxonomy" id="765197"/>
    <lineage>
        <taxon>Bacteria</taxon>
        <taxon>Bacillati</taxon>
        <taxon>Actinomycetota</taxon>
        <taxon>Actinomycetes</taxon>
        <taxon>Micromonosporales</taxon>
        <taxon>Micromonosporaceae</taxon>
        <taxon>Planosporangium</taxon>
    </lineage>
</organism>
<protein>
    <recommendedName>
        <fullName evidence="1">CdiI immunity protein domain-containing protein</fullName>
    </recommendedName>
</protein>
<feature type="domain" description="CdiI immunity protein" evidence="1">
    <location>
        <begin position="2"/>
        <end position="88"/>
    </location>
</feature>
<gene>
    <name evidence="2" type="ORF">HC031_01560</name>
</gene>
<dbReference type="Pfam" id="PF18593">
    <property type="entry name" value="CdiI_2"/>
    <property type="match status" value="1"/>
</dbReference>
<accession>A0ABX0XQZ8</accession>
<sequence>MYDTIVNLARSYYHQDFSLMAHSPEGVLRSFCAQESPRTVADLRQELVDLLRGPDPEETFKQVWSTDGHSSYVPPLHGVGYLEWAHRMVQVVDEYTASRD</sequence>
<evidence type="ECO:0000313" key="3">
    <source>
        <dbReference type="Proteomes" id="UP000722989"/>
    </source>
</evidence>
<comment type="caution">
    <text evidence="2">The sequence shown here is derived from an EMBL/GenBank/DDBJ whole genome shotgun (WGS) entry which is preliminary data.</text>
</comment>
<dbReference type="RefSeq" id="WP_167923294.1">
    <property type="nucleotide sequence ID" value="NZ_JAATVY010000001.1"/>
</dbReference>
<proteinExistence type="predicted"/>
<name>A0ABX0XQZ8_9ACTN</name>
<dbReference type="EMBL" id="JAATVY010000001">
    <property type="protein sequence ID" value="NJC68415.1"/>
    <property type="molecule type" value="Genomic_DNA"/>
</dbReference>